<comment type="similarity">
    <text evidence="2">Belongs to the PpiC/parvulin rotamase family.</text>
</comment>
<comment type="catalytic activity">
    <reaction evidence="1">
        <text>[protein]-peptidylproline (omega=180) = [protein]-peptidylproline (omega=0)</text>
        <dbReference type="Rhea" id="RHEA:16237"/>
        <dbReference type="Rhea" id="RHEA-COMP:10747"/>
        <dbReference type="Rhea" id="RHEA-COMP:10748"/>
        <dbReference type="ChEBI" id="CHEBI:83833"/>
        <dbReference type="ChEBI" id="CHEBI:83834"/>
        <dbReference type="EC" id="5.2.1.8"/>
    </reaction>
</comment>
<evidence type="ECO:0000256" key="6">
    <source>
        <dbReference type="SAM" id="SignalP"/>
    </source>
</evidence>
<evidence type="ECO:0000256" key="2">
    <source>
        <dbReference type="ARBA" id="ARBA00007656"/>
    </source>
</evidence>
<evidence type="ECO:0000256" key="3">
    <source>
        <dbReference type="ARBA" id="ARBA00013194"/>
    </source>
</evidence>
<dbReference type="PANTHER" id="PTHR47245">
    <property type="entry name" value="PEPTIDYLPROLYL ISOMERASE"/>
    <property type="match status" value="1"/>
</dbReference>
<dbReference type="RefSeq" id="WP_110253565.1">
    <property type="nucleotide sequence ID" value="NZ_QJKB01000001.1"/>
</dbReference>
<dbReference type="PROSITE" id="PS50198">
    <property type="entry name" value="PPIC_PPIASE_2"/>
    <property type="match status" value="1"/>
</dbReference>
<evidence type="ECO:0000313" key="8">
    <source>
        <dbReference type="EMBL" id="PXX47161.1"/>
    </source>
</evidence>
<evidence type="ECO:0000256" key="1">
    <source>
        <dbReference type="ARBA" id="ARBA00000971"/>
    </source>
</evidence>
<accession>A0A318JDV0</accession>
<organism evidence="8 9">
    <name type="scientific">Undibacterium pigrum</name>
    <dbReference type="NCBI Taxonomy" id="401470"/>
    <lineage>
        <taxon>Bacteria</taxon>
        <taxon>Pseudomonadati</taxon>
        <taxon>Pseudomonadota</taxon>
        <taxon>Betaproteobacteria</taxon>
        <taxon>Burkholderiales</taxon>
        <taxon>Oxalobacteraceae</taxon>
        <taxon>Undibacterium</taxon>
    </lineage>
</organism>
<keyword evidence="6" id="KW-0732">Signal</keyword>
<dbReference type="OrthoDB" id="9812372at2"/>
<protein>
    <recommendedName>
        <fullName evidence="3">peptidylprolyl isomerase</fullName>
        <ecNumber evidence="3">5.2.1.8</ecNumber>
    </recommendedName>
</protein>
<keyword evidence="4 5" id="KW-0697">Rotamase</keyword>
<feature type="signal peptide" evidence="6">
    <location>
        <begin position="1"/>
        <end position="34"/>
    </location>
</feature>
<gene>
    <name evidence="8" type="ORF">DFR42_101737</name>
</gene>
<dbReference type="InterPro" id="IPR000297">
    <property type="entry name" value="PPIase_PpiC"/>
</dbReference>
<proteinExistence type="inferred from homology"/>
<dbReference type="Pfam" id="PF00639">
    <property type="entry name" value="Rotamase"/>
    <property type="match status" value="1"/>
</dbReference>
<dbReference type="AlphaFoldDB" id="A0A318JDV0"/>
<dbReference type="PANTHER" id="PTHR47245:SF2">
    <property type="entry name" value="PEPTIDYL-PROLYL CIS-TRANS ISOMERASE HP_0175-RELATED"/>
    <property type="match status" value="1"/>
</dbReference>
<evidence type="ECO:0000259" key="7">
    <source>
        <dbReference type="PROSITE" id="PS50198"/>
    </source>
</evidence>
<keyword evidence="9" id="KW-1185">Reference proteome</keyword>
<name>A0A318JDV0_9BURK</name>
<evidence type="ECO:0000256" key="4">
    <source>
        <dbReference type="ARBA" id="ARBA00023110"/>
    </source>
</evidence>
<evidence type="ECO:0000313" key="9">
    <source>
        <dbReference type="Proteomes" id="UP000247792"/>
    </source>
</evidence>
<dbReference type="Gene3D" id="3.10.50.40">
    <property type="match status" value="1"/>
</dbReference>
<dbReference type="EMBL" id="QJKB01000001">
    <property type="protein sequence ID" value="PXX47161.1"/>
    <property type="molecule type" value="Genomic_DNA"/>
</dbReference>
<keyword evidence="5 8" id="KW-0413">Isomerase</keyword>
<dbReference type="InterPro" id="IPR050245">
    <property type="entry name" value="PrsA_foldase"/>
</dbReference>
<sequence>MYRPGTSLRLTMSITIIKTCLSVLCMAMSAAATAVDIAPAVTANQIALQPAPVAYLNGNPVYKLTLDVLAQMAQLDKPKTGRADILDNILSNRLLAEEARERFAEEELHASRRVAFEPDVTLDNQLSGYLRTVYRKDLEAAISKLPGGRLDALIQEQGKLEEEELNSVFGLRNRVMLDYTLNPAQQTAATHVLVLRSNFAPASNINLLSVFRRQNVQGRVEFFNRNRDFIRQQAQLYLANLYVLDWARQRFGESALRDLRRAVEEKNTVQAVMNLHGIGADTDSESRLLNQLAAEVKPKEVLAYFRNHKEEFKRIVSVKARHIRLDNEAQARQVAELARQGSNFASLAQQYSTAPDAQQGGDMGLIAHRGQLSWLEQLAYMQEPGKVSPPIRTAVAANEAAHWEIVLVEKRNEGYQDPASETVRYLASRALAQEKAIRQLASLQAQLRKSAKIEINQAALLN</sequence>
<feature type="chain" id="PRO_5016259174" description="peptidylprolyl isomerase" evidence="6">
    <location>
        <begin position="35"/>
        <end position="462"/>
    </location>
</feature>
<feature type="domain" description="PpiC" evidence="7">
    <location>
        <begin position="315"/>
        <end position="393"/>
    </location>
</feature>
<comment type="caution">
    <text evidence="8">The sequence shown here is derived from an EMBL/GenBank/DDBJ whole genome shotgun (WGS) entry which is preliminary data.</text>
</comment>
<dbReference type="InterPro" id="IPR046357">
    <property type="entry name" value="PPIase_dom_sf"/>
</dbReference>
<dbReference type="Proteomes" id="UP000247792">
    <property type="component" value="Unassembled WGS sequence"/>
</dbReference>
<dbReference type="SUPFAM" id="SSF54534">
    <property type="entry name" value="FKBP-like"/>
    <property type="match status" value="1"/>
</dbReference>
<dbReference type="GO" id="GO:0003755">
    <property type="term" value="F:peptidyl-prolyl cis-trans isomerase activity"/>
    <property type="evidence" value="ECO:0007669"/>
    <property type="project" value="UniProtKB-KW"/>
</dbReference>
<reference evidence="8 9" key="1">
    <citation type="submission" date="2018-05" db="EMBL/GenBank/DDBJ databases">
        <title>Genomic Encyclopedia of Type Strains, Phase IV (KMG-IV): sequencing the most valuable type-strain genomes for metagenomic binning, comparative biology and taxonomic classification.</title>
        <authorList>
            <person name="Goeker M."/>
        </authorList>
    </citation>
    <scope>NUCLEOTIDE SEQUENCE [LARGE SCALE GENOMIC DNA]</scope>
    <source>
        <strain evidence="8 9">DSM 19792</strain>
    </source>
</reference>
<dbReference type="EC" id="5.2.1.8" evidence="3"/>
<evidence type="ECO:0000256" key="5">
    <source>
        <dbReference type="PROSITE-ProRule" id="PRU00278"/>
    </source>
</evidence>